<feature type="transmembrane region" description="Helical" evidence="11">
    <location>
        <begin position="236"/>
        <end position="258"/>
    </location>
</feature>
<comment type="subcellular location">
    <subcellularLocation>
        <location evidence="1">Cell membrane</location>
        <topology evidence="1">Multi-pass membrane protein</topology>
    </subcellularLocation>
</comment>
<feature type="transmembrane region" description="Helical" evidence="11">
    <location>
        <begin position="204"/>
        <end position="224"/>
    </location>
</feature>
<dbReference type="InterPro" id="IPR018303">
    <property type="entry name" value="ATPase_P-typ_P_site"/>
</dbReference>
<dbReference type="Proteomes" id="UP000247099">
    <property type="component" value="Unassembled WGS sequence"/>
</dbReference>
<dbReference type="InterPro" id="IPR023299">
    <property type="entry name" value="ATPase_P-typ_cyto_dom_N"/>
</dbReference>
<dbReference type="GO" id="GO:0016887">
    <property type="term" value="F:ATP hydrolysis activity"/>
    <property type="evidence" value="ECO:0007669"/>
    <property type="project" value="InterPro"/>
</dbReference>
<evidence type="ECO:0000256" key="10">
    <source>
        <dbReference type="ARBA" id="ARBA00023136"/>
    </source>
</evidence>
<keyword evidence="10 11" id="KW-0472">Membrane</keyword>
<evidence type="ECO:0000256" key="3">
    <source>
        <dbReference type="ARBA" id="ARBA00022475"/>
    </source>
</evidence>
<dbReference type="SUPFAM" id="SSF81665">
    <property type="entry name" value="Calcium ATPase, transmembrane domain M"/>
    <property type="match status" value="1"/>
</dbReference>
<keyword evidence="2" id="KW-0813">Transport</keyword>
<dbReference type="OrthoDB" id="9760802at2"/>
<evidence type="ECO:0000256" key="1">
    <source>
        <dbReference type="ARBA" id="ARBA00004651"/>
    </source>
</evidence>
<keyword evidence="9" id="KW-0406">Ion transport</keyword>
<keyword evidence="13" id="KW-1185">Reference proteome</keyword>
<dbReference type="InterPro" id="IPR023214">
    <property type="entry name" value="HAD_sf"/>
</dbReference>
<dbReference type="SUPFAM" id="SSF56784">
    <property type="entry name" value="HAD-like"/>
    <property type="match status" value="1"/>
</dbReference>
<dbReference type="PANTHER" id="PTHR43520:SF5">
    <property type="entry name" value="CATION-TRANSPORTING P-TYPE ATPASE-RELATED"/>
    <property type="match status" value="1"/>
</dbReference>
<dbReference type="PROSITE" id="PS00154">
    <property type="entry name" value="ATPASE_E1_E2"/>
    <property type="match status" value="1"/>
</dbReference>
<sequence>MFDVRRSSGAQCAHCGTPFTPRAGEAYCCHGCHYVAQMLEENDLTRFYELKGNSAVPPVGSKAFRKVETEALEAVLKETEASSEKPVVIAKFGIEGISCIGCVWLIEAMFKRQEGAAAARIDARSCAVELAWQRGHFDLSKFAGAVQQIGYKLTLYQSDGNSKQESRRITYRIGLCGFFLLNTMLFTLPGYLGMGGDFFLSPLFQLLGALFATLSLAVGGSFFIQRAWQAARNRVLHIDLPIALGLVVAYLGSLIGWATGYTKLIYFDFVATFVFLMLVGRWLQEVALEKNRSHLQRQQAGPREVTVLGGAQDGERVAPDQVTAGLEYSVAPGEINPVAADLLDPSGTLSLEWINGEAEPVVWPGERTAPAGAINVGLQGIRFRAREAWADSLLAKLLERPEDRFRETRLQNVLKYYIAIVIATGLLGGMAWLAATGNPLVSAQVLISVLIVSCPCALGVALPMCDEFATARLRRAGLFIKNAQIWERLRRVKTVVFDKTGTLTMDVPRLKNPDTVRELDPLAAQALHQLVDHNPHPVARSLREALLATHPELTNHNTNSPIEEHIGQGVSWIDPGGNEWALGKPEFKQLKTEQPAAGPHTLLCQNGLIVAEFDFAEDVRDDALEAIQNFRIHNLDTSILSGDAEPRVGPIARQLGLAKEKTKAACSPSDKAEWIARHANGQALMIGDGANDSLAFDAAVCRGTPVVDKSILEASADFFFFGRSLRCLPELFRTARRRRQTVAAIFITAVTYNMVAVSLCLVGMMHPLLAAILMPLSSVATLAIAWLGLSK</sequence>
<keyword evidence="4" id="KW-0597">Phosphoprotein</keyword>
<dbReference type="PANTHER" id="PTHR43520">
    <property type="entry name" value="ATP7, ISOFORM B"/>
    <property type="match status" value="1"/>
</dbReference>
<dbReference type="Pfam" id="PF00702">
    <property type="entry name" value="Hydrolase"/>
    <property type="match status" value="1"/>
</dbReference>
<dbReference type="CDD" id="cd00029">
    <property type="entry name" value="C1"/>
    <property type="match status" value="1"/>
</dbReference>
<feature type="transmembrane region" description="Helical" evidence="11">
    <location>
        <begin position="441"/>
        <end position="465"/>
    </location>
</feature>
<evidence type="ECO:0000313" key="12">
    <source>
        <dbReference type="EMBL" id="PXA05664.1"/>
    </source>
</evidence>
<dbReference type="Gene3D" id="3.30.70.100">
    <property type="match status" value="1"/>
</dbReference>
<feature type="transmembrane region" description="Helical" evidence="11">
    <location>
        <begin position="770"/>
        <end position="789"/>
    </location>
</feature>
<feature type="transmembrane region" description="Helical" evidence="11">
    <location>
        <begin position="264"/>
        <end position="283"/>
    </location>
</feature>
<keyword evidence="5 11" id="KW-0812">Transmembrane</keyword>
<dbReference type="GO" id="GO:0055070">
    <property type="term" value="P:copper ion homeostasis"/>
    <property type="evidence" value="ECO:0007669"/>
    <property type="project" value="TreeGrafter"/>
</dbReference>
<gene>
    <name evidence="12" type="ORF">DDZ13_01970</name>
</gene>
<dbReference type="NCBIfam" id="TIGR01494">
    <property type="entry name" value="ATPase_P-type"/>
    <property type="match status" value="1"/>
</dbReference>
<dbReference type="SUPFAM" id="SSF55008">
    <property type="entry name" value="HMA, heavy metal-associated domain"/>
    <property type="match status" value="1"/>
</dbReference>
<accession>A0A317ZIW6</accession>
<dbReference type="GO" id="GO:0005507">
    <property type="term" value="F:copper ion binding"/>
    <property type="evidence" value="ECO:0007669"/>
    <property type="project" value="TreeGrafter"/>
</dbReference>
<reference evidence="12 13" key="1">
    <citation type="submission" date="2018-05" db="EMBL/GenBank/DDBJ databases">
        <title>Coraliomargarita sinensis sp. nov., isolated from a marine solar saltern.</title>
        <authorList>
            <person name="Zhou L.Y."/>
        </authorList>
    </citation>
    <scope>NUCLEOTIDE SEQUENCE [LARGE SCALE GENOMIC DNA]</scope>
    <source>
        <strain evidence="12 13">WN38</strain>
    </source>
</reference>
<evidence type="ECO:0000256" key="9">
    <source>
        <dbReference type="ARBA" id="ARBA00023065"/>
    </source>
</evidence>
<organism evidence="12 13">
    <name type="scientific">Coraliomargarita sinensis</name>
    <dbReference type="NCBI Taxonomy" id="2174842"/>
    <lineage>
        <taxon>Bacteria</taxon>
        <taxon>Pseudomonadati</taxon>
        <taxon>Verrucomicrobiota</taxon>
        <taxon>Opitutia</taxon>
        <taxon>Puniceicoccales</taxon>
        <taxon>Coraliomargaritaceae</taxon>
        <taxon>Coraliomargarita</taxon>
    </lineage>
</organism>
<dbReference type="InterPro" id="IPR036163">
    <property type="entry name" value="HMA_dom_sf"/>
</dbReference>
<dbReference type="Gene3D" id="3.40.50.1000">
    <property type="entry name" value="HAD superfamily/HAD-like"/>
    <property type="match status" value="1"/>
</dbReference>
<keyword evidence="7" id="KW-1278">Translocase</keyword>
<evidence type="ECO:0000256" key="4">
    <source>
        <dbReference type="ARBA" id="ARBA00022553"/>
    </source>
</evidence>
<comment type="caution">
    <text evidence="12">The sequence shown here is derived from an EMBL/GenBank/DDBJ whole genome shotgun (WGS) entry which is preliminary data.</text>
</comment>
<evidence type="ECO:0000256" key="2">
    <source>
        <dbReference type="ARBA" id="ARBA00022448"/>
    </source>
</evidence>
<dbReference type="InterPro" id="IPR001757">
    <property type="entry name" value="P_typ_ATPase"/>
</dbReference>
<evidence type="ECO:0000256" key="11">
    <source>
        <dbReference type="SAM" id="Phobius"/>
    </source>
</evidence>
<evidence type="ECO:0000256" key="8">
    <source>
        <dbReference type="ARBA" id="ARBA00022989"/>
    </source>
</evidence>
<dbReference type="InterPro" id="IPR036412">
    <property type="entry name" value="HAD-like_sf"/>
</dbReference>
<evidence type="ECO:0000313" key="13">
    <source>
        <dbReference type="Proteomes" id="UP000247099"/>
    </source>
</evidence>
<dbReference type="GO" id="GO:0043682">
    <property type="term" value="F:P-type divalent copper transporter activity"/>
    <property type="evidence" value="ECO:0007669"/>
    <property type="project" value="TreeGrafter"/>
</dbReference>
<feature type="transmembrane region" description="Helical" evidence="11">
    <location>
        <begin position="173"/>
        <end position="192"/>
    </location>
</feature>
<dbReference type="RefSeq" id="WP_110129742.1">
    <property type="nucleotide sequence ID" value="NZ_QHJQ01000001.1"/>
</dbReference>
<keyword evidence="8 11" id="KW-1133">Transmembrane helix</keyword>
<keyword evidence="6" id="KW-0460">Magnesium</keyword>
<dbReference type="InParanoid" id="A0A317ZIW6"/>
<name>A0A317ZIW6_9BACT</name>
<dbReference type="GO" id="GO:0005886">
    <property type="term" value="C:plasma membrane"/>
    <property type="evidence" value="ECO:0007669"/>
    <property type="project" value="UniProtKB-SubCell"/>
</dbReference>
<dbReference type="InterPro" id="IPR023298">
    <property type="entry name" value="ATPase_P-typ_TM_dom_sf"/>
</dbReference>
<dbReference type="GO" id="GO:0005524">
    <property type="term" value="F:ATP binding"/>
    <property type="evidence" value="ECO:0007669"/>
    <property type="project" value="InterPro"/>
</dbReference>
<dbReference type="Gene3D" id="3.40.1110.10">
    <property type="entry name" value="Calcium-transporting ATPase, cytoplasmic domain N"/>
    <property type="match status" value="1"/>
</dbReference>
<evidence type="ECO:0000256" key="5">
    <source>
        <dbReference type="ARBA" id="ARBA00022692"/>
    </source>
</evidence>
<evidence type="ECO:0000256" key="7">
    <source>
        <dbReference type="ARBA" id="ARBA00022967"/>
    </source>
</evidence>
<proteinExistence type="predicted"/>
<dbReference type="AlphaFoldDB" id="A0A317ZIW6"/>
<evidence type="ECO:0000256" key="6">
    <source>
        <dbReference type="ARBA" id="ARBA00022842"/>
    </source>
</evidence>
<feature type="transmembrane region" description="Helical" evidence="11">
    <location>
        <begin position="414"/>
        <end position="435"/>
    </location>
</feature>
<protein>
    <submittedName>
        <fullName evidence="12">Uncharacterized protein</fullName>
    </submittedName>
</protein>
<dbReference type="EMBL" id="QHJQ01000001">
    <property type="protein sequence ID" value="PXA05664.1"/>
    <property type="molecule type" value="Genomic_DNA"/>
</dbReference>
<feature type="transmembrane region" description="Helical" evidence="11">
    <location>
        <begin position="742"/>
        <end position="764"/>
    </location>
</feature>
<keyword evidence="3" id="KW-1003">Cell membrane</keyword>